<keyword evidence="3" id="KW-1185">Reference proteome</keyword>
<evidence type="ECO:0000313" key="3">
    <source>
        <dbReference type="Proteomes" id="UP000801492"/>
    </source>
</evidence>
<feature type="compositionally biased region" description="Basic and acidic residues" evidence="1">
    <location>
        <begin position="21"/>
        <end position="72"/>
    </location>
</feature>
<organism evidence="2 3">
    <name type="scientific">Ignelater luminosus</name>
    <name type="common">Cucubano</name>
    <name type="synonym">Pyrophorus luminosus</name>
    <dbReference type="NCBI Taxonomy" id="2038154"/>
    <lineage>
        <taxon>Eukaryota</taxon>
        <taxon>Metazoa</taxon>
        <taxon>Ecdysozoa</taxon>
        <taxon>Arthropoda</taxon>
        <taxon>Hexapoda</taxon>
        <taxon>Insecta</taxon>
        <taxon>Pterygota</taxon>
        <taxon>Neoptera</taxon>
        <taxon>Endopterygota</taxon>
        <taxon>Coleoptera</taxon>
        <taxon>Polyphaga</taxon>
        <taxon>Elateriformia</taxon>
        <taxon>Elateroidea</taxon>
        <taxon>Elateridae</taxon>
        <taxon>Agrypninae</taxon>
        <taxon>Pyrophorini</taxon>
        <taxon>Ignelater</taxon>
    </lineage>
</organism>
<feature type="region of interest" description="Disordered" evidence="1">
    <location>
        <begin position="1"/>
        <end position="85"/>
    </location>
</feature>
<gene>
    <name evidence="2" type="ORF">ILUMI_04903</name>
</gene>
<sequence>METSRASMSASRMKKYRIKKKEQDPEYQKMENERLKMLNREKTKTMKKQELEELRKHKQEEKRLERERKKSQQLDLARANSTETPTASKSTFYLYKCQQTYSKAILKPMKSLLSCPLKQKYVIKGVANRLRIKMNEEVEKNVNYEEDENEIKAVKDFYFRLDIAQV</sequence>
<comment type="caution">
    <text evidence="2">The sequence shown here is derived from an EMBL/GenBank/DDBJ whole genome shotgun (WGS) entry which is preliminary data.</text>
</comment>
<proteinExistence type="predicted"/>
<evidence type="ECO:0000313" key="2">
    <source>
        <dbReference type="EMBL" id="KAF2901285.1"/>
    </source>
</evidence>
<protein>
    <submittedName>
        <fullName evidence="2">Uncharacterized protein</fullName>
    </submittedName>
</protein>
<reference evidence="2" key="1">
    <citation type="submission" date="2019-08" db="EMBL/GenBank/DDBJ databases">
        <title>The genome of the North American firefly Photinus pyralis.</title>
        <authorList>
            <consortium name="Photinus pyralis genome working group"/>
            <person name="Fallon T.R."/>
            <person name="Sander Lower S.E."/>
            <person name="Weng J.-K."/>
        </authorList>
    </citation>
    <scope>NUCLEOTIDE SEQUENCE</scope>
    <source>
        <strain evidence="2">TRF0915ILg1</strain>
        <tissue evidence="2">Whole body</tissue>
    </source>
</reference>
<feature type="compositionally biased region" description="Polar residues" evidence="1">
    <location>
        <begin position="1"/>
        <end position="10"/>
    </location>
</feature>
<name>A0A8K0DIS8_IGNLU</name>
<dbReference type="EMBL" id="VTPC01001742">
    <property type="protein sequence ID" value="KAF2901285.1"/>
    <property type="molecule type" value="Genomic_DNA"/>
</dbReference>
<evidence type="ECO:0000256" key="1">
    <source>
        <dbReference type="SAM" id="MobiDB-lite"/>
    </source>
</evidence>
<dbReference type="AlphaFoldDB" id="A0A8K0DIS8"/>
<accession>A0A8K0DIS8</accession>
<dbReference type="Proteomes" id="UP000801492">
    <property type="component" value="Unassembled WGS sequence"/>
</dbReference>